<evidence type="ECO:0000313" key="3">
    <source>
        <dbReference type="Proteomes" id="UP000683360"/>
    </source>
</evidence>
<reference evidence="2" key="1">
    <citation type="submission" date="2021-03" db="EMBL/GenBank/DDBJ databases">
        <authorList>
            <person name="Bekaert M."/>
        </authorList>
    </citation>
    <scope>NUCLEOTIDE SEQUENCE</scope>
</reference>
<dbReference type="AlphaFoldDB" id="A0A8S3QJZ7"/>
<dbReference type="OrthoDB" id="6161220at2759"/>
<evidence type="ECO:0000256" key="1">
    <source>
        <dbReference type="SAM" id="MobiDB-lite"/>
    </source>
</evidence>
<dbReference type="Proteomes" id="UP000683360">
    <property type="component" value="Unassembled WGS sequence"/>
</dbReference>
<protein>
    <recommendedName>
        <fullName evidence="4">Ig-like domain-containing protein</fullName>
    </recommendedName>
</protein>
<gene>
    <name evidence="2" type="ORF">MEDL_10278</name>
</gene>
<proteinExistence type="predicted"/>
<comment type="caution">
    <text evidence="2">The sequence shown here is derived from an EMBL/GenBank/DDBJ whole genome shotgun (WGS) entry which is preliminary data.</text>
</comment>
<organism evidence="2 3">
    <name type="scientific">Mytilus edulis</name>
    <name type="common">Blue mussel</name>
    <dbReference type="NCBI Taxonomy" id="6550"/>
    <lineage>
        <taxon>Eukaryota</taxon>
        <taxon>Metazoa</taxon>
        <taxon>Spiralia</taxon>
        <taxon>Lophotrochozoa</taxon>
        <taxon>Mollusca</taxon>
        <taxon>Bivalvia</taxon>
        <taxon>Autobranchia</taxon>
        <taxon>Pteriomorphia</taxon>
        <taxon>Mytilida</taxon>
        <taxon>Mytiloidea</taxon>
        <taxon>Mytilidae</taxon>
        <taxon>Mytilinae</taxon>
        <taxon>Mytilus</taxon>
    </lineage>
</organism>
<evidence type="ECO:0000313" key="2">
    <source>
        <dbReference type="EMBL" id="CAG2195342.1"/>
    </source>
</evidence>
<accession>A0A8S3QJZ7</accession>
<feature type="region of interest" description="Disordered" evidence="1">
    <location>
        <begin position="53"/>
        <end position="73"/>
    </location>
</feature>
<sequence>MYIVDVTQSLIKKPNGDVCCVLHGQNIRSVKCIWEQRTLYDEHVRFTESVQKNYSGTSEGNTDETMRKHNHSMSGLDLNTNGISKYEKEGKYMCIAQVYLYGRNQTVNKTASIKIENIQEHTGIENQSEITSSVRASDIAEAPLPVSASGSNEQQIEEEDDYLHPYCTVMKNTIEIHEYKGIVQGIVERDGSDVVLNQKLEKSFGNLYINMG</sequence>
<dbReference type="EMBL" id="CAJPWZ010000515">
    <property type="protein sequence ID" value="CAG2195342.1"/>
    <property type="molecule type" value="Genomic_DNA"/>
</dbReference>
<name>A0A8S3QJZ7_MYTED</name>
<evidence type="ECO:0008006" key="4">
    <source>
        <dbReference type="Google" id="ProtNLM"/>
    </source>
</evidence>
<keyword evidence="3" id="KW-1185">Reference proteome</keyword>